<keyword evidence="1" id="KW-0472">Membrane</keyword>
<keyword evidence="1" id="KW-0812">Transmembrane</keyword>
<reference evidence="2 3" key="1">
    <citation type="submission" date="2023-11" db="EMBL/GenBank/DDBJ databases">
        <authorList>
            <person name="Bao R."/>
        </authorList>
    </citation>
    <scope>NUCLEOTIDE SEQUENCE [LARGE SCALE GENOMIC DNA]</scope>
    <source>
        <strain evidence="2 3">PJ23</strain>
    </source>
</reference>
<evidence type="ECO:0000313" key="2">
    <source>
        <dbReference type="EMBL" id="MDX6805531.1"/>
    </source>
</evidence>
<gene>
    <name evidence="2" type="ORF">SCD90_05600</name>
</gene>
<protein>
    <recommendedName>
        <fullName evidence="4">Tripartite tricarboxylate transporter TctB family protein</fullName>
    </recommendedName>
</protein>
<organism evidence="2 3">
    <name type="scientific">Terrihabitans rhizophilus</name>
    <dbReference type="NCBI Taxonomy" id="3092662"/>
    <lineage>
        <taxon>Bacteria</taxon>
        <taxon>Pseudomonadati</taxon>
        <taxon>Pseudomonadota</taxon>
        <taxon>Alphaproteobacteria</taxon>
        <taxon>Hyphomicrobiales</taxon>
        <taxon>Terrihabitans</taxon>
    </lineage>
</organism>
<feature type="transmembrane region" description="Helical" evidence="1">
    <location>
        <begin position="137"/>
        <end position="157"/>
    </location>
</feature>
<name>A0ABU4RRZ7_9HYPH</name>
<accession>A0ABU4RRZ7</accession>
<feature type="transmembrane region" description="Helical" evidence="1">
    <location>
        <begin position="53"/>
        <end position="78"/>
    </location>
</feature>
<dbReference type="Proteomes" id="UP001274321">
    <property type="component" value="Unassembled WGS sequence"/>
</dbReference>
<feature type="transmembrane region" description="Helical" evidence="1">
    <location>
        <begin position="24"/>
        <end position="41"/>
    </location>
</feature>
<dbReference type="EMBL" id="JAXAFJ010000002">
    <property type="protein sequence ID" value="MDX6805531.1"/>
    <property type="molecule type" value="Genomic_DNA"/>
</dbReference>
<comment type="caution">
    <text evidence="2">The sequence shown here is derived from an EMBL/GenBank/DDBJ whole genome shotgun (WGS) entry which is preliminary data.</text>
</comment>
<keyword evidence="3" id="KW-1185">Reference proteome</keyword>
<dbReference type="RefSeq" id="WP_319843642.1">
    <property type="nucleotide sequence ID" value="NZ_JAXAFJ010000002.1"/>
</dbReference>
<feature type="transmembrane region" description="Helical" evidence="1">
    <location>
        <begin position="98"/>
        <end position="130"/>
    </location>
</feature>
<evidence type="ECO:0000256" key="1">
    <source>
        <dbReference type="SAM" id="Phobius"/>
    </source>
</evidence>
<keyword evidence="1" id="KW-1133">Transmembrane helix</keyword>
<proteinExistence type="predicted"/>
<evidence type="ECO:0008006" key="4">
    <source>
        <dbReference type="Google" id="ProtNLM"/>
    </source>
</evidence>
<evidence type="ECO:0000313" key="3">
    <source>
        <dbReference type="Proteomes" id="UP001274321"/>
    </source>
</evidence>
<sequence>MSAHLEPEVTSGEAAPRNATGGDWIIPVIAAGFATYYLFSIRDLVWEAKIAAVFVAVVLYALIAVFVVTVVVGLRRGALRVDFTPLWENAALFRVRGLLFLLAVLSVAALPWAGFTLSTFFFLLASFLWLEKMSPRMALITAASLAFGGYVLFIAILRTTFPLGPFELAARALTGL</sequence>